<sequence>MLEITCEMHYFKQNREKVFNFNDHDSLFFMQLHTLHVKQNEILTISELLNLNFQSFCVISSTKKQKYFFSILLIS</sequence>
<dbReference type="OrthoDB" id="9883271at2"/>
<organism evidence="1 2">
    <name type="scientific">Bacillus cereus</name>
    <dbReference type="NCBI Taxonomy" id="1396"/>
    <lineage>
        <taxon>Bacteria</taxon>
        <taxon>Bacillati</taxon>
        <taxon>Bacillota</taxon>
        <taxon>Bacilli</taxon>
        <taxon>Bacillales</taxon>
        <taxon>Bacillaceae</taxon>
        <taxon>Bacillus</taxon>
        <taxon>Bacillus cereus group</taxon>
    </lineage>
</organism>
<dbReference type="EMBL" id="NTWE01000004">
    <property type="protein sequence ID" value="PEW06880.1"/>
    <property type="molecule type" value="Genomic_DNA"/>
</dbReference>
<name>A0A2A8Q2A2_BACCE</name>
<evidence type="ECO:0000313" key="1">
    <source>
        <dbReference type="EMBL" id="PEW06880.1"/>
    </source>
</evidence>
<gene>
    <name evidence="1" type="ORF">CN425_01725</name>
</gene>
<reference evidence="1 2" key="1">
    <citation type="submission" date="2017-09" db="EMBL/GenBank/DDBJ databases">
        <title>Large-scale bioinformatics analysis of Bacillus genomes uncovers conserved roles of natural products in bacterial physiology.</title>
        <authorList>
            <consortium name="Agbiome Team Llc"/>
            <person name="Bleich R.M."/>
            <person name="Grubbs K.J."/>
            <person name="Santa Maria K.C."/>
            <person name="Allen S.E."/>
            <person name="Farag S."/>
            <person name="Shank E.A."/>
            <person name="Bowers A."/>
        </authorList>
    </citation>
    <scope>NUCLEOTIDE SEQUENCE [LARGE SCALE GENOMIC DNA]</scope>
    <source>
        <strain evidence="1 2">AFS010695</strain>
    </source>
</reference>
<evidence type="ECO:0000313" key="2">
    <source>
        <dbReference type="Proteomes" id="UP000220635"/>
    </source>
</evidence>
<comment type="caution">
    <text evidence="1">The sequence shown here is derived from an EMBL/GenBank/DDBJ whole genome shotgun (WGS) entry which is preliminary data.</text>
</comment>
<proteinExistence type="predicted"/>
<dbReference type="Proteomes" id="UP000220635">
    <property type="component" value="Unassembled WGS sequence"/>
</dbReference>
<accession>A0A2A8Q2A2</accession>
<dbReference type="AlphaFoldDB" id="A0A2A8Q2A2"/>
<protein>
    <submittedName>
        <fullName evidence="1">Uncharacterized protein</fullName>
    </submittedName>
</protein>